<dbReference type="EMBL" id="OX459947">
    <property type="protein sequence ID" value="CAI9154861.1"/>
    <property type="molecule type" value="Genomic_DNA"/>
</dbReference>
<organism evidence="2 3">
    <name type="scientific">Rangifer tarandus platyrhynchus</name>
    <name type="common">Svalbard reindeer</name>
    <dbReference type="NCBI Taxonomy" id="3082113"/>
    <lineage>
        <taxon>Eukaryota</taxon>
        <taxon>Metazoa</taxon>
        <taxon>Chordata</taxon>
        <taxon>Craniata</taxon>
        <taxon>Vertebrata</taxon>
        <taxon>Euteleostomi</taxon>
        <taxon>Mammalia</taxon>
        <taxon>Eutheria</taxon>
        <taxon>Laurasiatheria</taxon>
        <taxon>Artiodactyla</taxon>
        <taxon>Ruminantia</taxon>
        <taxon>Pecora</taxon>
        <taxon>Cervidae</taxon>
        <taxon>Odocoileinae</taxon>
        <taxon>Rangifer</taxon>
    </lineage>
</organism>
<protein>
    <submittedName>
        <fullName evidence="2">Uncharacterized protein</fullName>
    </submittedName>
</protein>
<feature type="region of interest" description="Disordered" evidence="1">
    <location>
        <begin position="1"/>
        <end position="78"/>
    </location>
</feature>
<reference evidence="2" key="1">
    <citation type="submission" date="2023-04" db="EMBL/GenBank/DDBJ databases">
        <authorList>
            <consortium name="ELIXIR-Norway"/>
        </authorList>
    </citation>
    <scope>NUCLEOTIDE SEQUENCE [LARGE SCALE GENOMIC DNA]</scope>
</reference>
<name>A0ABN8Y4W9_RANTA</name>
<keyword evidence="3" id="KW-1185">Reference proteome</keyword>
<evidence type="ECO:0000313" key="3">
    <source>
        <dbReference type="Proteomes" id="UP001176941"/>
    </source>
</evidence>
<sequence length="197" mass="20586">MYSERHFRCLEGAGPARPHQPGFAAAAPGGSSRPIPMPRAAGSPRGPDGAQAVGRPRVARDAPPTPRGCSSRRPVRAPEGWAGAFGTPTRALAPLHLPLWASGPRRVRAAGSPRWFAEEDRAGSSWVTAEDDVKHPAYRKAGQDRCIPGNGPASSSGQTPINPTLLGQGTVFLGIRDASSASIQDALATARSRELCS</sequence>
<gene>
    <name evidence="2" type="ORF">MRATA1EN1_LOCUS3823</name>
</gene>
<dbReference type="Proteomes" id="UP001176941">
    <property type="component" value="Chromosome 11"/>
</dbReference>
<feature type="compositionally biased region" description="Polar residues" evidence="1">
    <location>
        <begin position="152"/>
        <end position="161"/>
    </location>
</feature>
<proteinExistence type="predicted"/>
<evidence type="ECO:0000313" key="2">
    <source>
        <dbReference type="EMBL" id="CAI9154861.1"/>
    </source>
</evidence>
<accession>A0ABN8Y4W9</accession>
<evidence type="ECO:0000256" key="1">
    <source>
        <dbReference type="SAM" id="MobiDB-lite"/>
    </source>
</evidence>
<feature type="region of interest" description="Disordered" evidence="1">
    <location>
        <begin position="141"/>
        <end position="161"/>
    </location>
</feature>